<sequence>MSLTRTNHVAQVVLLTRFDGRFSVTKTVNPCLFMFKDKNFRDVYGQYVRFSKVSDSKTKVPKGYVLCKYQYMCVHDKLYGTRDFLKRFNVVPNFPGNVIVVQYMLVREDCVDACRRLEKDARPENEPYVLYGSEFPREHLSLSMTLDTKYCSYYDWSGTTMSKLWAAAQRDLDKSKLAGSVNKTSNSIVCN</sequence>
<evidence type="ECO:0000313" key="3">
    <source>
        <dbReference type="Proteomes" id="UP000203997"/>
    </source>
</evidence>
<dbReference type="EMBL" id="AF081810">
    <property type="protein sequence ID" value="AAC70192.1"/>
    <property type="molecule type" value="Genomic_DNA"/>
</dbReference>
<dbReference type="OrthoDB" id="8001at10239"/>
<evidence type="ECO:0000313" key="1">
    <source>
        <dbReference type="EMBL" id="AAC59340.1"/>
    </source>
</evidence>
<evidence type="ECO:0000313" key="2">
    <source>
        <dbReference type="EMBL" id="AAC70192.1"/>
    </source>
</evidence>
<proteinExistence type="predicted"/>
<organism evidence="1">
    <name type="scientific">Lymantria dispar multicapsid nuclear polyhedrosis virus</name>
    <name type="common">LdMNPV</name>
    <dbReference type="NCBI Taxonomy" id="10449"/>
    <lineage>
        <taxon>Viruses</taxon>
        <taxon>Viruses incertae sedis</taxon>
        <taxon>Naldaviricetes</taxon>
        <taxon>Lefavirales</taxon>
        <taxon>Baculoviridae</taxon>
        <taxon>Alphabaculovirus</taxon>
        <taxon>Alphabaculovirus lydisparis</taxon>
    </lineage>
</organism>
<reference evidence="2 3" key="2">
    <citation type="journal article" date="1999" name="Virology">
        <title>Sequence and analysis of the genome of a baculovirus pathogenic for Lymantria dispar.</title>
        <authorList>
            <person name="Kuzio J."/>
            <person name="Pearson M.N."/>
            <person name="Harwood S.H."/>
            <person name="Funk C.J."/>
            <person name="Evans J.T."/>
            <person name="Slavicek J.M."/>
            <person name="Rohrmann G.F."/>
        </authorList>
    </citation>
    <scope>NUCLEOTIDE SEQUENCE [LARGE SCALE GENOMIC DNA]</scope>
</reference>
<accession>Q9YMW7</accession>
<dbReference type="GeneID" id="1488490"/>
<organismHost>
    <name type="scientific">Lepidoptera</name>
    <name type="common">moths &amp; butterflies</name>
    <dbReference type="NCBI Taxonomy" id="7088"/>
</organismHost>
<reference evidence="1" key="1">
    <citation type="journal article" date="1995" name="J. Gen. Virol.">
        <title>Identification and characterization of an early gene in the Lymantria dispar multinucleocapsid nuclear polyhedrosis virus.</title>
        <authorList>
            <person name="Bischoff D.S."/>
            <person name="Slavicek J.M."/>
        </authorList>
    </citation>
    <scope>NUCLEOTIDE SEQUENCE</scope>
    <source>
        <strain evidence="1">5-6-1</strain>
    </source>
</reference>
<dbReference type="PIR" id="T30354">
    <property type="entry name" value="T30354"/>
</dbReference>
<keyword evidence="3" id="KW-1185">Reference proteome</keyword>
<accession>Q90164</accession>
<dbReference type="EMBL" id="U37131">
    <property type="protein sequence ID" value="AAC59340.1"/>
    <property type="molecule type" value="Genomic_DNA"/>
</dbReference>
<dbReference type="Proteomes" id="UP000203997">
    <property type="component" value="Segment"/>
</dbReference>
<protein>
    <submittedName>
        <fullName evidence="1">G22</fullName>
    </submittedName>
    <submittedName>
        <fullName evidence="2">LdOrf-7 peptide</fullName>
    </submittedName>
</protein>
<name>Q90164_NPVLD</name>
<dbReference type="RefSeq" id="NP_047643.1">
    <property type="nucleotide sequence ID" value="NC_001973.1"/>
</dbReference>
<dbReference type="KEGG" id="vg:1488490"/>